<dbReference type="PANTHER" id="PTHR31189:SF54">
    <property type="entry name" value="11S GLOBULIN SEED STORAGE PROTEIN 2-LIKE"/>
    <property type="match status" value="1"/>
</dbReference>
<dbReference type="InterPro" id="IPR014710">
    <property type="entry name" value="RmlC-like_jellyroll"/>
</dbReference>
<dbReference type="PRINTS" id="PR00439">
    <property type="entry name" value="11SGLOBULIN"/>
</dbReference>
<dbReference type="Proteomes" id="UP001172457">
    <property type="component" value="Chromosome 5"/>
</dbReference>
<organism evidence="8 9">
    <name type="scientific">Centaurea solstitialis</name>
    <name type="common">yellow star-thistle</name>
    <dbReference type="NCBI Taxonomy" id="347529"/>
    <lineage>
        <taxon>Eukaryota</taxon>
        <taxon>Viridiplantae</taxon>
        <taxon>Streptophyta</taxon>
        <taxon>Embryophyta</taxon>
        <taxon>Tracheophyta</taxon>
        <taxon>Spermatophyta</taxon>
        <taxon>Magnoliopsida</taxon>
        <taxon>eudicotyledons</taxon>
        <taxon>Gunneridae</taxon>
        <taxon>Pentapetalae</taxon>
        <taxon>asterids</taxon>
        <taxon>campanulids</taxon>
        <taxon>Asterales</taxon>
        <taxon>Asteraceae</taxon>
        <taxon>Carduoideae</taxon>
        <taxon>Cardueae</taxon>
        <taxon>Centaureinae</taxon>
        <taxon>Centaurea</taxon>
    </lineage>
</organism>
<dbReference type="InterPro" id="IPR006045">
    <property type="entry name" value="Cupin_1"/>
</dbReference>
<dbReference type="Gene3D" id="2.60.120.10">
    <property type="entry name" value="Jelly Rolls"/>
    <property type="match status" value="4"/>
</dbReference>
<feature type="region of interest" description="Disordered" evidence="6">
    <location>
        <begin position="737"/>
        <end position="762"/>
    </location>
</feature>
<evidence type="ECO:0000256" key="4">
    <source>
        <dbReference type="ARBA" id="ARBA00023157"/>
    </source>
</evidence>
<keyword evidence="9" id="KW-1185">Reference proteome</keyword>
<dbReference type="SMART" id="SM00835">
    <property type="entry name" value="Cupin_1"/>
    <property type="match status" value="4"/>
</dbReference>
<keyword evidence="3 5" id="KW-0708">Seed storage protein</keyword>
<name>A0AA38SZP6_9ASTR</name>
<comment type="function">
    <text evidence="5">Seed storage protein.</text>
</comment>
<keyword evidence="4 5" id="KW-1015">Disulfide bond</keyword>
<keyword evidence="2 5" id="KW-0758">Storage protein</keyword>
<feature type="region of interest" description="Disordered" evidence="6">
    <location>
        <begin position="661"/>
        <end position="682"/>
    </location>
</feature>
<feature type="signal peptide" evidence="5">
    <location>
        <begin position="1"/>
        <end position="22"/>
    </location>
</feature>
<evidence type="ECO:0000256" key="5">
    <source>
        <dbReference type="RuleBase" id="RU003681"/>
    </source>
</evidence>
<protein>
    <recommendedName>
        <fullName evidence="7">Cupin type-1 domain-containing protein</fullName>
    </recommendedName>
</protein>
<comment type="caution">
    <text evidence="8">The sequence shown here is derived from an EMBL/GenBank/DDBJ whole genome shotgun (WGS) entry which is preliminary data.</text>
</comment>
<evidence type="ECO:0000256" key="2">
    <source>
        <dbReference type="ARBA" id="ARBA00022761"/>
    </source>
</evidence>
<dbReference type="InterPro" id="IPR050253">
    <property type="entry name" value="Seed_Storage-Functional"/>
</dbReference>
<dbReference type="InterPro" id="IPR022379">
    <property type="entry name" value="11S_seedstore_CS"/>
</dbReference>
<evidence type="ECO:0000256" key="3">
    <source>
        <dbReference type="ARBA" id="ARBA00023129"/>
    </source>
</evidence>
<gene>
    <name evidence="8" type="ORF">OSB04_020361</name>
</gene>
<feature type="chain" id="PRO_5041490585" description="Cupin type-1 domain-containing protein" evidence="5">
    <location>
        <begin position="23"/>
        <end position="965"/>
    </location>
</feature>
<evidence type="ECO:0000256" key="1">
    <source>
        <dbReference type="ARBA" id="ARBA00007178"/>
    </source>
</evidence>
<dbReference type="EMBL" id="JARYMX010000005">
    <property type="protein sequence ID" value="KAJ9547818.1"/>
    <property type="molecule type" value="Genomic_DNA"/>
</dbReference>
<dbReference type="FunFam" id="2.60.120.10:FF:000073">
    <property type="entry name" value="Glycinin G1"/>
    <property type="match status" value="1"/>
</dbReference>
<comment type="similarity">
    <text evidence="1 5">Belongs to the 11S seed storage protein (globulins) family.</text>
</comment>
<reference evidence="8" key="1">
    <citation type="submission" date="2023-03" db="EMBL/GenBank/DDBJ databases">
        <title>Chromosome-scale reference genome and RAD-based genetic map of yellow starthistle (Centaurea solstitialis) reveal putative structural variation and QTLs associated with invader traits.</title>
        <authorList>
            <person name="Reatini B."/>
            <person name="Cang F.A."/>
            <person name="Jiang Q."/>
            <person name="Mckibben M.T.W."/>
            <person name="Barker M.S."/>
            <person name="Rieseberg L.H."/>
            <person name="Dlugosch K.M."/>
        </authorList>
    </citation>
    <scope>NUCLEOTIDE SEQUENCE</scope>
    <source>
        <strain evidence="8">CAN-66</strain>
        <tissue evidence="8">Leaf</tissue>
    </source>
</reference>
<dbReference type="SUPFAM" id="SSF51182">
    <property type="entry name" value="RmlC-like cupins"/>
    <property type="match status" value="2"/>
</dbReference>
<sequence>MAAPNKLLLGLFVCLLGTTALATPRSPRLGSATQMCNLQRLTASQPSERYEYEGGTIELWNVYEDQFQCVGVEPVRKTIRPDALSLPSYHPYPRLVFIEQGEGIIGVHFPGCAETYDSGVLQDGQGPRRKVDGYGAQQKVHRFYPGDIIAIPAGAVTWSHNDGNQDVVAVAIRDLNNPANQLDMQPKPFYLAGGSSGQSQFNIKNIFSGFDTELLAEAFDTDPEIVRAMQESRNRGLIVEVQLPMQFITPEVLEPIEKLPREQQQRPGGGLNGIEENICSEKIVYNLDSQREADISSRQAGKLNYVNLHKLPILRYLDLSAEKGYLQPNALLSPHWPMNNHVVVYVLNGDARVQIVSNNGQTVLDQQVNRGDIFVVPQFFATTGRAGQSGFEWVAFKTSQSPMKSPVAGYTSVFRAMPLDVITNAYQISPSQAQCLKTNRETESILFSPQRTSPRLARVQAPLVAKKAKGLIDLFCGIQLLTGLRVGSGASPWVGLRVGSWARGISRCPYRSGYPQNVCQGTVGDIIVYRPRFDSWDEHVATFGSVHASPPGVVCVPPWHHRPCHSSFPRLGSATQMCNLQRLTASQPSERYEYEGGSIELWNVYEDQFQCVGVEPNRKTIRPNSLSLPSFHPYPRLVFIEQGQGIIGVHFPGCAETYDTGVQQGQGQGPRRMREGGQFGQNDSHQKLHRFYPGDIIAIPAGAVSWTYNDGNQDVVAVAIRDLNNPANQLDMQPRPFYLAGGSASQGSSPFAQGRKGPGQSPFDIQNIFSGFDTELLAEAFNSDPQIVRAMQESRNRGLIVRVQQPMQFVTPEEQQQQLRPPRQQQQRPGGGWLNGIEETICSEKILYNLDSQREADISSRQAGKLNYVNQHKLPILRYLDLSAEKGSLQPNALLSPHWPMNNHVVVYVLNGDARVQTVSNNGQTVLDQQVNRGDIFVVPQFFATTARAGQSGFEWWHSRRADPQ</sequence>
<keyword evidence="5" id="KW-0732">Signal</keyword>
<accession>A0AA38SZP6</accession>
<evidence type="ECO:0000259" key="7">
    <source>
        <dbReference type="SMART" id="SM00835"/>
    </source>
</evidence>
<dbReference type="GO" id="GO:0045735">
    <property type="term" value="F:nutrient reservoir activity"/>
    <property type="evidence" value="ECO:0007669"/>
    <property type="project" value="UniProtKB-KW"/>
</dbReference>
<dbReference type="Pfam" id="PF00190">
    <property type="entry name" value="Cupin_1"/>
    <property type="match status" value="4"/>
</dbReference>
<proteinExistence type="inferred from homology"/>
<feature type="domain" description="Cupin type-1" evidence="7">
    <location>
        <begin position="583"/>
        <end position="789"/>
    </location>
</feature>
<dbReference type="AlphaFoldDB" id="A0AA38SZP6"/>
<evidence type="ECO:0000313" key="8">
    <source>
        <dbReference type="EMBL" id="KAJ9547818.1"/>
    </source>
</evidence>
<feature type="domain" description="Cupin type-1" evidence="7">
    <location>
        <begin position="848"/>
        <end position="963"/>
    </location>
</feature>
<dbReference type="CDD" id="cd02243">
    <property type="entry name" value="cupin_11S_legumin_C"/>
    <property type="match status" value="1"/>
</dbReference>
<comment type="subunit">
    <text evidence="5">Hexamer; each subunit is composed of an acidic and a basic chain derived from a single precursor and linked by a disulfide bond.</text>
</comment>
<feature type="domain" description="Cupin type-1" evidence="7">
    <location>
        <begin position="41"/>
        <end position="227"/>
    </location>
</feature>
<feature type="domain" description="Cupin type-1" evidence="7">
    <location>
        <begin position="285"/>
        <end position="434"/>
    </location>
</feature>
<dbReference type="PANTHER" id="PTHR31189">
    <property type="entry name" value="OS03G0336100 PROTEIN-RELATED"/>
    <property type="match status" value="1"/>
</dbReference>
<dbReference type="PROSITE" id="PS00305">
    <property type="entry name" value="11S_SEED_STORAGE"/>
    <property type="match status" value="2"/>
</dbReference>
<feature type="region of interest" description="Disordered" evidence="6">
    <location>
        <begin position="811"/>
        <end position="831"/>
    </location>
</feature>
<feature type="compositionally biased region" description="Low complexity" evidence="6">
    <location>
        <begin position="815"/>
        <end position="828"/>
    </location>
</feature>
<evidence type="ECO:0000256" key="6">
    <source>
        <dbReference type="SAM" id="MobiDB-lite"/>
    </source>
</evidence>
<dbReference type="CDD" id="cd02242">
    <property type="entry name" value="cupin_11S_legumin_N"/>
    <property type="match status" value="2"/>
</dbReference>
<evidence type="ECO:0000313" key="9">
    <source>
        <dbReference type="Proteomes" id="UP001172457"/>
    </source>
</evidence>
<dbReference type="InterPro" id="IPR011051">
    <property type="entry name" value="RmlC_Cupin_sf"/>
</dbReference>
<dbReference type="InterPro" id="IPR006044">
    <property type="entry name" value="11S_seedstore_pln"/>
</dbReference>